<accession>A0ABP8MHG6</accession>
<gene>
    <name evidence="3" type="ORF">GCM10023189_11330</name>
</gene>
<dbReference type="PANTHER" id="PTHR31901:SF9">
    <property type="entry name" value="GH3 DOMAIN-CONTAINING PROTEIN"/>
    <property type="match status" value="1"/>
</dbReference>
<protein>
    <submittedName>
        <fullName evidence="3">GH3 auxin-responsive promoter family protein</fullName>
    </submittedName>
</protein>
<dbReference type="InterPro" id="IPR055378">
    <property type="entry name" value="GH3_C"/>
</dbReference>
<dbReference type="EMBL" id="BAABHD010000012">
    <property type="protein sequence ID" value="GAA4450531.1"/>
    <property type="molecule type" value="Genomic_DNA"/>
</dbReference>
<evidence type="ECO:0000313" key="3">
    <source>
        <dbReference type="EMBL" id="GAA4450531.1"/>
    </source>
</evidence>
<evidence type="ECO:0000259" key="1">
    <source>
        <dbReference type="Pfam" id="PF23571"/>
    </source>
</evidence>
<feature type="domain" description="GH3 C-terminal" evidence="2">
    <location>
        <begin position="396"/>
        <end position="501"/>
    </location>
</feature>
<dbReference type="Pfam" id="PF23572">
    <property type="entry name" value="GH3_C"/>
    <property type="match status" value="1"/>
</dbReference>
<keyword evidence="4" id="KW-1185">Reference proteome</keyword>
<sequence>MALLGNLLKRSIRLTDAVRPRKINPQKAQQKVFAKLLVKARNTEFGQKYDFEEILNLVVFGKDKEFYRKFRETVPVHDYNKMFADWWHRTLDGGKDITWPGRVKYFALSSGTSEAASKYIPVTKAMSKAIQRTSIRQILTLSRYQNLPAKLYEKGFLMLGGSTTLSFRGNHFEGDLSGITASQIPFWFQQFYKPGKKIAQERDWALKLDEITEKARQWDIGFIVGVPAWIQLLMEKIIAHYKVKTIHDVWPNLMVFCHGGVSFEPYKKGFEKLLGRPITYIETYLASEGFIAYQTHPNAVGMQLVLNNGLFYEFVPFNDKNFTADGEIVANPETLMIDEVEEGKEYALLLTTCSGAWRYLIGDTVRFVSKARSEIVITGRTKHFLSLCGEHLSVDNMNKAIELVSEEMGIDVREFSVAGISYDTLFAHHWFIGSDDPVDADKVRDNIDAKLKELNDDYAVERRHALKDIFVTVVPSKLFYKWMEAKGKLGGQHKFPRVLKKNLVADWETFLQKQGIDAQAARSVKEQ</sequence>
<dbReference type="PANTHER" id="PTHR31901">
    <property type="entry name" value="GH3 DOMAIN-CONTAINING PROTEIN"/>
    <property type="match status" value="1"/>
</dbReference>
<comment type="caution">
    <text evidence="3">The sequence shown here is derived from an EMBL/GenBank/DDBJ whole genome shotgun (WGS) entry which is preliminary data.</text>
</comment>
<dbReference type="Pfam" id="PF03321">
    <property type="entry name" value="GH3"/>
    <property type="match status" value="1"/>
</dbReference>
<dbReference type="Proteomes" id="UP001501175">
    <property type="component" value="Unassembled WGS sequence"/>
</dbReference>
<dbReference type="Pfam" id="PF23571">
    <property type="entry name" value="GH3_M"/>
    <property type="match status" value="1"/>
</dbReference>
<dbReference type="RefSeq" id="WP_345241458.1">
    <property type="nucleotide sequence ID" value="NZ_BAABHD010000012.1"/>
</dbReference>
<organism evidence="3 4">
    <name type="scientific">Nibrella saemangeumensis</name>
    <dbReference type="NCBI Taxonomy" id="1084526"/>
    <lineage>
        <taxon>Bacteria</taxon>
        <taxon>Pseudomonadati</taxon>
        <taxon>Bacteroidota</taxon>
        <taxon>Cytophagia</taxon>
        <taxon>Cytophagales</taxon>
        <taxon>Spirosomataceae</taxon>
        <taxon>Nibrella</taxon>
    </lineage>
</organism>
<evidence type="ECO:0000313" key="4">
    <source>
        <dbReference type="Proteomes" id="UP001501175"/>
    </source>
</evidence>
<evidence type="ECO:0000259" key="2">
    <source>
        <dbReference type="Pfam" id="PF23572"/>
    </source>
</evidence>
<reference evidence="4" key="1">
    <citation type="journal article" date="2019" name="Int. J. Syst. Evol. Microbiol.">
        <title>The Global Catalogue of Microorganisms (GCM) 10K type strain sequencing project: providing services to taxonomists for standard genome sequencing and annotation.</title>
        <authorList>
            <consortium name="The Broad Institute Genomics Platform"/>
            <consortium name="The Broad Institute Genome Sequencing Center for Infectious Disease"/>
            <person name="Wu L."/>
            <person name="Ma J."/>
        </authorList>
    </citation>
    <scope>NUCLEOTIDE SEQUENCE [LARGE SCALE GENOMIC DNA]</scope>
    <source>
        <strain evidence="4">JCM 17927</strain>
    </source>
</reference>
<name>A0ABP8MHG6_9BACT</name>
<feature type="domain" description="GH3 middle" evidence="1">
    <location>
        <begin position="305"/>
        <end position="370"/>
    </location>
</feature>
<proteinExistence type="predicted"/>
<dbReference type="InterPro" id="IPR004993">
    <property type="entry name" value="GH3"/>
</dbReference>
<dbReference type="InterPro" id="IPR055377">
    <property type="entry name" value="GH3_M"/>
</dbReference>